<keyword evidence="12 16" id="KW-0443">Lipid metabolism</keyword>
<evidence type="ECO:0000256" key="5">
    <source>
        <dbReference type="ARBA" id="ARBA00013244"/>
    </source>
</evidence>
<sequence length="453" mass="50588">MHPSSTPPPASLNSEPSRPEDRAMLGLPPMSYVQVVESSPPRIPESSTFHKDRSPPRVNGQPHVAPSLNTQDFTQRSGLTSSPLPLGVHTHRGNSRTTGANGPQGNGTRNPSGRSRRGASERAGLHWAPLNVGLDRRLQTLVVLYHTISIPIFLTAFFFSCAIPLFWPLLLPYLVYISLFSNTATSGTLVRRSQFLRSLRIWNYFASYFPARLHRSVPLPATRKYIFGYHPHGIISHGAFAAFGITNTLLTLDSNFRLPFYRDYALAMGLASVSRESCENLLSKGGLDNAGMGRAITIVVGGASESLDAQPYAIRLVLKRRKGFVKLAIRTGADLVPVLAFGENELYEQVSSDQHPLIRKFQLLIKRTMGFTVPLFHARGVFNYDVGLMPYRRPLNVVVGRPIQVVQQQDRAKIEEAYVDELHAKYVRELQRLWEEYRGLFATERTSELQIVA</sequence>
<keyword evidence="13 16" id="KW-0472">Membrane</keyword>
<dbReference type="PANTHER" id="PTHR12317">
    <property type="entry name" value="DIACYLGLYCEROL O-ACYLTRANSFERASE"/>
    <property type="match status" value="1"/>
</dbReference>
<evidence type="ECO:0000256" key="15">
    <source>
        <dbReference type="ARBA" id="ARBA00048109"/>
    </source>
</evidence>
<evidence type="ECO:0000313" key="18">
    <source>
        <dbReference type="EMBL" id="OAX83444.1"/>
    </source>
</evidence>
<comment type="pathway">
    <text evidence="2 16">Glycerolipid metabolism; triacylglycerol biosynthesis.</text>
</comment>
<comment type="pathway">
    <text evidence="3">Lipid metabolism.</text>
</comment>
<comment type="caution">
    <text evidence="18">The sequence shown here is derived from an EMBL/GenBank/DDBJ whole genome shotgun (WGS) entry which is preliminary data.</text>
</comment>
<evidence type="ECO:0000256" key="14">
    <source>
        <dbReference type="ARBA" id="ARBA00023315"/>
    </source>
</evidence>
<feature type="compositionally biased region" description="Polar residues" evidence="17">
    <location>
        <begin position="67"/>
        <end position="83"/>
    </location>
</feature>
<dbReference type="PANTHER" id="PTHR12317:SF0">
    <property type="entry name" value="ACYLTRANSFERASE"/>
    <property type="match status" value="1"/>
</dbReference>
<evidence type="ECO:0000256" key="3">
    <source>
        <dbReference type="ARBA" id="ARBA00005189"/>
    </source>
</evidence>
<evidence type="ECO:0000256" key="11">
    <source>
        <dbReference type="ARBA" id="ARBA00022989"/>
    </source>
</evidence>
<dbReference type="EC" id="2.3.1.20" evidence="5 16"/>
<feature type="region of interest" description="Disordered" evidence="17">
    <location>
        <begin position="1"/>
        <end position="120"/>
    </location>
</feature>
<dbReference type="GO" id="GO:0004144">
    <property type="term" value="F:diacylglycerol O-acyltransferase activity"/>
    <property type="evidence" value="ECO:0007669"/>
    <property type="project" value="UniProtKB-UniRule"/>
</dbReference>
<dbReference type="GO" id="GO:0019432">
    <property type="term" value="P:triglyceride biosynthetic process"/>
    <property type="evidence" value="ECO:0007669"/>
    <property type="project" value="UniProtKB-UniRule"/>
</dbReference>
<keyword evidence="8 16" id="KW-0812">Transmembrane</keyword>
<organism evidence="18 19">
    <name type="scientific">Emergomyces africanus</name>
    <dbReference type="NCBI Taxonomy" id="1955775"/>
    <lineage>
        <taxon>Eukaryota</taxon>
        <taxon>Fungi</taxon>
        <taxon>Dikarya</taxon>
        <taxon>Ascomycota</taxon>
        <taxon>Pezizomycotina</taxon>
        <taxon>Eurotiomycetes</taxon>
        <taxon>Eurotiomycetidae</taxon>
        <taxon>Onygenales</taxon>
        <taxon>Ajellomycetaceae</taxon>
        <taxon>Emergomyces</taxon>
    </lineage>
</organism>
<evidence type="ECO:0000256" key="2">
    <source>
        <dbReference type="ARBA" id="ARBA00004771"/>
    </source>
</evidence>
<dbReference type="GO" id="GO:0005789">
    <property type="term" value="C:endoplasmic reticulum membrane"/>
    <property type="evidence" value="ECO:0007669"/>
    <property type="project" value="UniProtKB-SubCell"/>
</dbReference>
<keyword evidence="9" id="KW-0319">Glycerol metabolism</keyword>
<gene>
    <name evidence="18" type="ORF">ACJ72_02191</name>
</gene>
<feature type="transmembrane region" description="Helical" evidence="16">
    <location>
        <begin position="173"/>
        <end position="190"/>
    </location>
</feature>
<comment type="similarity">
    <text evidence="4 16">Belongs to the diacylglycerol acyltransferase family.</text>
</comment>
<dbReference type="InterPro" id="IPR007130">
    <property type="entry name" value="DAGAT"/>
</dbReference>
<feature type="compositionally biased region" description="Polar residues" evidence="17">
    <location>
        <begin position="95"/>
        <end position="111"/>
    </location>
</feature>
<proteinExistence type="inferred from homology"/>
<feature type="compositionally biased region" description="Pro residues" evidence="17">
    <location>
        <begin position="1"/>
        <end position="10"/>
    </location>
</feature>
<evidence type="ECO:0000256" key="4">
    <source>
        <dbReference type="ARBA" id="ARBA00005420"/>
    </source>
</evidence>
<keyword evidence="14 16" id="KW-0012">Acyltransferase</keyword>
<protein>
    <recommendedName>
        <fullName evidence="5 16">Diacylglycerol O-acyltransferase</fullName>
        <ecNumber evidence="5 16">2.3.1.20</ecNumber>
    </recommendedName>
</protein>
<dbReference type="STRING" id="1658172.A0A1B7P345"/>
<dbReference type="GO" id="GO:0006071">
    <property type="term" value="P:glycerol metabolic process"/>
    <property type="evidence" value="ECO:0007669"/>
    <property type="project" value="UniProtKB-UniRule"/>
</dbReference>
<comment type="function">
    <text evidence="16">Catalyzes the terminal and only committed step in triacylglycerol synthesis by using diacylglycerol and fatty acyl CoA as substrates.</text>
</comment>
<comment type="subcellular location">
    <subcellularLocation>
        <location evidence="1 16">Endoplasmic reticulum membrane</location>
        <topology evidence="1 16">Multi-pass membrane protein</topology>
    </subcellularLocation>
</comment>
<evidence type="ECO:0000256" key="9">
    <source>
        <dbReference type="ARBA" id="ARBA00022798"/>
    </source>
</evidence>
<evidence type="ECO:0000256" key="17">
    <source>
        <dbReference type="SAM" id="MobiDB-lite"/>
    </source>
</evidence>
<dbReference type="EMBL" id="LGUA01000175">
    <property type="protein sequence ID" value="OAX83444.1"/>
    <property type="molecule type" value="Genomic_DNA"/>
</dbReference>
<keyword evidence="10 16" id="KW-0256">Endoplasmic reticulum</keyword>
<dbReference type="Proteomes" id="UP000091918">
    <property type="component" value="Unassembled WGS sequence"/>
</dbReference>
<evidence type="ECO:0000256" key="16">
    <source>
        <dbReference type="RuleBase" id="RU367023"/>
    </source>
</evidence>
<keyword evidence="11 16" id="KW-1133">Transmembrane helix</keyword>
<name>A0A1B7P345_9EURO</name>
<dbReference type="CDD" id="cd07987">
    <property type="entry name" value="LPLAT_MGAT-like"/>
    <property type="match status" value="1"/>
</dbReference>
<dbReference type="UniPathway" id="UPA00282"/>
<dbReference type="OrthoDB" id="264532at2759"/>
<comment type="catalytic activity">
    <reaction evidence="15 16">
        <text>an acyl-CoA + a 1,2-diacyl-sn-glycerol = a triacyl-sn-glycerol + CoA</text>
        <dbReference type="Rhea" id="RHEA:10868"/>
        <dbReference type="ChEBI" id="CHEBI:17815"/>
        <dbReference type="ChEBI" id="CHEBI:57287"/>
        <dbReference type="ChEBI" id="CHEBI:58342"/>
        <dbReference type="ChEBI" id="CHEBI:64615"/>
        <dbReference type="EC" id="2.3.1.20"/>
    </reaction>
</comment>
<evidence type="ECO:0000256" key="7">
    <source>
        <dbReference type="ARBA" id="ARBA00022679"/>
    </source>
</evidence>
<evidence type="ECO:0000256" key="8">
    <source>
        <dbReference type="ARBA" id="ARBA00022692"/>
    </source>
</evidence>
<evidence type="ECO:0000256" key="10">
    <source>
        <dbReference type="ARBA" id="ARBA00022824"/>
    </source>
</evidence>
<dbReference type="Pfam" id="PF03982">
    <property type="entry name" value="DAGAT"/>
    <property type="match status" value="1"/>
</dbReference>
<feature type="transmembrane region" description="Helical" evidence="16">
    <location>
        <begin position="143"/>
        <end position="167"/>
    </location>
</feature>
<keyword evidence="6 16" id="KW-0444">Lipid biosynthesis</keyword>
<evidence type="ECO:0000313" key="19">
    <source>
        <dbReference type="Proteomes" id="UP000091918"/>
    </source>
</evidence>
<keyword evidence="7" id="KW-0808">Transferase</keyword>
<evidence type="ECO:0000256" key="12">
    <source>
        <dbReference type="ARBA" id="ARBA00023098"/>
    </source>
</evidence>
<keyword evidence="19" id="KW-1185">Reference proteome</keyword>
<reference evidence="18 19" key="1">
    <citation type="submission" date="2015-07" db="EMBL/GenBank/DDBJ databases">
        <title>Emmonsia species relationships and genome sequence.</title>
        <authorList>
            <person name="Cuomo C.A."/>
            <person name="Schwartz I.S."/>
            <person name="Kenyon C."/>
            <person name="de Hoog G.S."/>
            <person name="Govender N.P."/>
            <person name="Botha A."/>
            <person name="Moreno L."/>
            <person name="de Vries M."/>
            <person name="Munoz J.F."/>
            <person name="Stielow J.B."/>
        </authorList>
    </citation>
    <scope>NUCLEOTIDE SEQUENCE [LARGE SCALE GENOMIC DNA]</scope>
    <source>
        <strain evidence="18 19">CBS 136260</strain>
    </source>
</reference>
<evidence type="ECO:0000256" key="13">
    <source>
        <dbReference type="ARBA" id="ARBA00023136"/>
    </source>
</evidence>
<evidence type="ECO:0000256" key="6">
    <source>
        <dbReference type="ARBA" id="ARBA00022516"/>
    </source>
</evidence>
<accession>A0A1B7P345</accession>
<dbReference type="AlphaFoldDB" id="A0A1B7P345"/>
<evidence type="ECO:0000256" key="1">
    <source>
        <dbReference type="ARBA" id="ARBA00004477"/>
    </source>
</evidence>